<keyword evidence="2" id="KW-1185">Reference proteome</keyword>
<dbReference type="SUPFAM" id="SSF47473">
    <property type="entry name" value="EF-hand"/>
    <property type="match status" value="3"/>
</dbReference>
<organism evidence="1 2">
    <name type="scientific">Paramuricea clavata</name>
    <name type="common">Red gorgonian</name>
    <name type="synonym">Violescent sea-whip</name>
    <dbReference type="NCBI Taxonomy" id="317549"/>
    <lineage>
        <taxon>Eukaryota</taxon>
        <taxon>Metazoa</taxon>
        <taxon>Cnidaria</taxon>
        <taxon>Anthozoa</taxon>
        <taxon>Octocorallia</taxon>
        <taxon>Malacalcyonacea</taxon>
        <taxon>Plexauridae</taxon>
        <taxon>Paramuricea</taxon>
    </lineage>
</organism>
<dbReference type="GO" id="GO:0005509">
    <property type="term" value="F:calcium ion binding"/>
    <property type="evidence" value="ECO:0007669"/>
    <property type="project" value="InterPro"/>
</dbReference>
<dbReference type="InterPro" id="IPR002048">
    <property type="entry name" value="EF_hand_dom"/>
</dbReference>
<dbReference type="InterPro" id="IPR052603">
    <property type="entry name" value="EFCB6"/>
</dbReference>
<dbReference type="AlphaFoldDB" id="A0A6S7IJ30"/>
<dbReference type="OrthoDB" id="272072at2759"/>
<dbReference type="Gene3D" id="1.10.238.10">
    <property type="entry name" value="EF-hand"/>
    <property type="match status" value="5"/>
</dbReference>
<accession>A0A6S7IJ30</accession>
<dbReference type="SMART" id="SM00054">
    <property type="entry name" value="EFh"/>
    <property type="match status" value="4"/>
</dbReference>
<dbReference type="EMBL" id="CACRXK020009345">
    <property type="protein sequence ID" value="CAB4016979.1"/>
    <property type="molecule type" value="Genomic_DNA"/>
</dbReference>
<comment type="caution">
    <text evidence="1">The sequence shown here is derived from an EMBL/GenBank/DDBJ whole genome shotgun (WGS) entry which is preliminary data.</text>
</comment>
<evidence type="ECO:0000313" key="2">
    <source>
        <dbReference type="Proteomes" id="UP001152795"/>
    </source>
</evidence>
<dbReference type="InterPro" id="IPR011992">
    <property type="entry name" value="EF-hand-dom_pair"/>
</dbReference>
<proteinExistence type="predicted"/>
<protein>
    <submittedName>
        <fullName evidence="1">Uncharacterized protein LOC110234356</fullName>
    </submittedName>
</protein>
<evidence type="ECO:0000313" key="1">
    <source>
        <dbReference type="EMBL" id="CAB4016979.1"/>
    </source>
</evidence>
<name>A0A6S7IJ30_PARCT</name>
<dbReference type="PANTHER" id="PTHR20875:SF0">
    <property type="entry name" value="GH12158P"/>
    <property type="match status" value="1"/>
</dbReference>
<dbReference type="PROSITE" id="PS50222">
    <property type="entry name" value="EF_HAND_2"/>
    <property type="match status" value="2"/>
</dbReference>
<dbReference type="PANTHER" id="PTHR20875">
    <property type="entry name" value="EF-HAND CALCIUM-BINDING DOMAIN-CONTAINING PROTEIN 6-RELATED"/>
    <property type="match status" value="1"/>
</dbReference>
<reference evidence="1" key="1">
    <citation type="submission" date="2020-04" db="EMBL/GenBank/DDBJ databases">
        <authorList>
            <person name="Alioto T."/>
            <person name="Alioto T."/>
            <person name="Gomez Garrido J."/>
        </authorList>
    </citation>
    <scope>NUCLEOTIDE SEQUENCE</scope>
    <source>
        <strain evidence="1">A484AB</strain>
    </source>
</reference>
<gene>
    <name evidence="1" type="ORF">PACLA_8A032426</name>
</gene>
<sequence>MLLIHHVLKFFSAIAGDEKDYLDGQKTLDTVALAHHFQEASRGSDLGSIFEKIRIAVYKNGVRTTEFFRDHDKLRSGIITENQFVCGLSLCCGTIANLSRDEIQQVVDFYRTEDGRVRYKEFCHMMENAFTEPELEKKPTTQTLRPPVGALMKVPNTLSAHEERQVQEILERLASEVKRRRLMVYPFFKDFDRSKAYTRGITKPQFERMLHVLSLNLQANELVLICKKFEYPVGGDINYPAFIQAIDPEYVASSKDLISDDDFNRSEDPQPPRPLDLSSVDFGDLIGRIRHHVLTNRIRVEEYFQDFDPLRSGSISKSHFRRGLSSLGQHQLTDAQFEVMALYYSDPKRSGNVIWTQFLRDIEQVFTKRGLEKIPTFAVPSSETFLMDKPGARTDLEATELLDQCMHRLRERTKQRRLLAKPCFQDFDKHNNGHVTKSQFRQCLQHLELNATVKEMEVMEEKFSDDIGVNYIRFLEELQPSEKEVNSYVRRLEELKLVNNKVMPDHGSEDIERILQKIKNKVVKERIRVLEFMRDYDKLRSGRMLKTYFARALDLCQLGLTKKEVDILTKVYTSSHDPDYVDYVEFSDYIESIFTLKRKSRVIFD</sequence>
<dbReference type="Proteomes" id="UP001152795">
    <property type="component" value="Unassembled WGS sequence"/>
</dbReference>